<name>A0A7W8J6V5_9BACT</name>
<dbReference type="AlphaFoldDB" id="A0A7W8J6V5"/>
<feature type="transmembrane region" description="Helical" evidence="1">
    <location>
        <begin position="38"/>
        <end position="60"/>
    </location>
</feature>
<keyword evidence="1" id="KW-0812">Transmembrane</keyword>
<organism evidence="2 3">
    <name type="scientific">Tunturiibacter lichenicola</name>
    <dbReference type="NCBI Taxonomy" id="2051959"/>
    <lineage>
        <taxon>Bacteria</taxon>
        <taxon>Pseudomonadati</taxon>
        <taxon>Acidobacteriota</taxon>
        <taxon>Terriglobia</taxon>
        <taxon>Terriglobales</taxon>
        <taxon>Acidobacteriaceae</taxon>
        <taxon>Tunturiibacter</taxon>
    </lineage>
</organism>
<feature type="transmembrane region" description="Helical" evidence="1">
    <location>
        <begin position="201"/>
        <end position="224"/>
    </location>
</feature>
<dbReference type="EMBL" id="JACHDZ010000002">
    <property type="protein sequence ID" value="MBB5343648.1"/>
    <property type="molecule type" value="Genomic_DNA"/>
</dbReference>
<evidence type="ECO:0000256" key="1">
    <source>
        <dbReference type="SAM" id="Phobius"/>
    </source>
</evidence>
<accession>A0A7W8J6V5</accession>
<sequence length="385" mass="43389">MEGILRMAGSAVTEGSRAIVTNGGGAVWFGRPDSRWKTAVWVGFTLGICLHFALSYNLIIDFLDLDAYMRGVEKTPYQYRILMMYVFRFFATRHAVIALAQHAQHMRHAPLLFQKPTQLVQIGIAIMSLFGAVLATAATLTRLTGDRIFSRWMSLLLIYMAYANLAPGWGLAYTFPYDTPSLMFFCLGVFLVVSGRNRLYYALYPIAVLNRETICFLTIFFLIWKWQEIRAREGRVTSKDALRLAAHGVVQGAIWVGLKLWLAHRFAANIYDYGSTPTNPPVVGRMMLNVHMLLRPQQWPVYLSVFGFLLPVILLQRRWIGNPGIDYGCTILIPIWFVGMFFMGLMPEIRIFSELSALLVPAMGLIVYHRFAPVAAEPSGAVAGV</sequence>
<protein>
    <submittedName>
        <fullName evidence="2">Uncharacterized protein</fullName>
    </submittedName>
</protein>
<gene>
    <name evidence="2" type="ORF">HDF10_001623</name>
</gene>
<keyword evidence="1" id="KW-0472">Membrane</keyword>
<evidence type="ECO:0000313" key="2">
    <source>
        <dbReference type="EMBL" id="MBB5343648.1"/>
    </source>
</evidence>
<proteinExistence type="predicted"/>
<feature type="transmembrane region" description="Helical" evidence="1">
    <location>
        <begin position="299"/>
        <end position="315"/>
    </location>
</feature>
<evidence type="ECO:0000313" key="3">
    <source>
        <dbReference type="Proteomes" id="UP000569092"/>
    </source>
</evidence>
<dbReference type="Proteomes" id="UP000569092">
    <property type="component" value="Unassembled WGS sequence"/>
</dbReference>
<feature type="transmembrane region" description="Helical" evidence="1">
    <location>
        <begin position="244"/>
        <end position="262"/>
    </location>
</feature>
<reference evidence="2 3" key="1">
    <citation type="submission" date="2020-08" db="EMBL/GenBank/DDBJ databases">
        <title>Genomic Encyclopedia of Type Strains, Phase IV (KMG-V): Genome sequencing to study the core and pangenomes of soil and plant-associated prokaryotes.</title>
        <authorList>
            <person name="Whitman W."/>
        </authorList>
    </citation>
    <scope>NUCLEOTIDE SEQUENCE [LARGE SCALE GENOMIC DNA]</scope>
    <source>
        <strain evidence="2 3">M8US30</strain>
    </source>
</reference>
<feature type="transmembrane region" description="Helical" evidence="1">
    <location>
        <begin position="152"/>
        <end position="175"/>
    </location>
</feature>
<feature type="transmembrane region" description="Helical" evidence="1">
    <location>
        <begin position="81"/>
        <end position="100"/>
    </location>
</feature>
<feature type="transmembrane region" description="Helical" evidence="1">
    <location>
        <begin position="120"/>
        <end position="140"/>
    </location>
</feature>
<comment type="caution">
    <text evidence="2">The sequence shown here is derived from an EMBL/GenBank/DDBJ whole genome shotgun (WGS) entry which is preliminary data.</text>
</comment>
<keyword evidence="1" id="KW-1133">Transmembrane helix</keyword>
<feature type="transmembrane region" description="Helical" evidence="1">
    <location>
        <begin position="327"/>
        <end position="345"/>
    </location>
</feature>